<dbReference type="RefSeq" id="WP_140508992.1">
    <property type="nucleotide sequence ID" value="NZ_RCZH01000010.1"/>
</dbReference>
<dbReference type="OrthoDB" id="9806995at2"/>
<dbReference type="Pfam" id="PF02518">
    <property type="entry name" value="HATPase_c"/>
    <property type="match status" value="1"/>
</dbReference>
<dbReference type="InterPro" id="IPR036097">
    <property type="entry name" value="HisK_dim/P_sf"/>
</dbReference>
<dbReference type="PRINTS" id="PR00344">
    <property type="entry name" value="BCTRLSENSOR"/>
</dbReference>
<name>A0A502EPU3_9FLAO</name>
<keyword evidence="6" id="KW-1185">Reference proteome</keyword>
<dbReference type="PANTHER" id="PTHR43065:SF42">
    <property type="entry name" value="TWO-COMPONENT SENSOR PPRA"/>
    <property type="match status" value="1"/>
</dbReference>
<dbReference type="EMBL" id="RCZH01000010">
    <property type="protein sequence ID" value="TPG38516.1"/>
    <property type="molecule type" value="Genomic_DNA"/>
</dbReference>
<dbReference type="EC" id="2.7.13.3" evidence="2"/>
<comment type="catalytic activity">
    <reaction evidence="1">
        <text>ATP + protein L-histidine = ADP + protein N-phospho-L-histidine.</text>
        <dbReference type="EC" id="2.7.13.3"/>
    </reaction>
</comment>
<organism evidence="5 6">
    <name type="scientific">Flavobacterium pectinovorum</name>
    <dbReference type="NCBI Taxonomy" id="29533"/>
    <lineage>
        <taxon>Bacteria</taxon>
        <taxon>Pseudomonadati</taxon>
        <taxon>Bacteroidota</taxon>
        <taxon>Flavobacteriia</taxon>
        <taxon>Flavobacteriales</taxon>
        <taxon>Flavobacteriaceae</taxon>
        <taxon>Flavobacterium</taxon>
    </lineage>
</organism>
<dbReference type="InterPro" id="IPR003594">
    <property type="entry name" value="HATPase_dom"/>
</dbReference>
<evidence type="ECO:0000256" key="2">
    <source>
        <dbReference type="ARBA" id="ARBA00012438"/>
    </source>
</evidence>
<dbReference type="CDD" id="cd00082">
    <property type="entry name" value="HisKA"/>
    <property type="match status" value="1"/>
</dbReference>
<keyword evidence="3" id="KW-0597">Phosphoprotein</keyword>
<evidence type="ECO:0000256" key="3">
    <source>
        <dbReference type="ARBA" id="ARBA00022553"/>
    </source>
</evidence>
<dbReference type="InterPro" id="IPR036890">
    <property type="entry name" value="HATPase_C_sf"/>
</dbReference>
<dbReference type="CDD" id="cd00075">
    <property type="entry name" value="HATPase"/>
    <property type="match status" value="1"/>
</dbReference>
<dbReference type="SMART" id="SM00387">
    <property type="entry name" value="HATPase_c"/>
    <property type="match status" value="1"/>
</dbReference>
<dbReference type="PANTHER" id="PTHR43065">
    <property type="entry name" value="SENSOR HISTIDINE KINASE"/>
    <property type="match status" value="1"/>
</dbReference>
<dbReference type="InterPro" id="IPR004358">
    <property type="entry name" value="Sig_transdc_His_kin-like_C"/>
</dbReference>
<protein>
    <recommendedName>
        <fullName evidence="2">histidine kinase</fullName>
        <ecNumber evidence="2">2.7.13.3</ecNumber>
    </recommendedName>
</protein>
<dbReference type="Proteomes" id="UP000319700">
    <property type="component" value="Unassembled WGS sequence"/>
</dbReference>
<reference evidence="5 6" key="1">
    <citation type="journal article" date="2019" name="Environ. Microbiol.">
        <title>Species interactions and distinct microbial communities in high Arctic permafrost affected cryosols are associated with the CH4 and CO2 gas fluxes.</title>
        <authorList>
            <person name="Altshuler I."/>
            <person name="Hamel J."/>
            <person name="Turney S."/>
            <person name="Magnuson E."/>
            <person name="Levesque R."/>
            <person name="Greer C."/>
            <person name="Whyte L.G."/>
        </authorList>
    </citation>
    <scope>NUCLEOTIDE SEQUENCE [LARGE SCALE GENOMIC DNA]</scope>
    <source>
        <strain evidence="5 6">42</strain>
    </source>
</reference>
<dbReference type="Gene3D" id="3.30.565.10">
    <property type="entry name" value="Histidine kinase-like ATPase, C-terminal domain"/>
    <property type="match status" value="1"/>
</dbReference>
<dbReference type="SMART" id="SM00388">
    <property type="entry name" value="HisKA"/>
    <property type="match status" value="1"/>
</dbReference>
<dbReference type="PROSITE" id="PS50109">
    <property type="entry name" value="HIS_KIN"/>
    <property type="match status" value="1"/>
</dbReference>
<dbReference type="Pfam" id="PF00512">
    <property type="entry name" value="HisKA"/>
    <property type="match status" value="1"/>
</dbReference>
<evidence type="ECO:0000256" key="1">
    <source>
        <dbReference type="ARBA" id="ARBA00000085"/>
    </source>
</evidence>
<dbReference type="SUPFAM" id="SSF55874">
    <property type="entry name" value="ATPase domain of HSP90 chaperone/DNA topoisomerase II/histidine kinase"/>
    <property type="match status" value="1"/>
</dbReference>
<evidence type="ECO:0000313" key="5">
    <source>
        <dbReference type="EMBL" id="TPG38516.1"/>
    </source>
</evidence>
<dbReference type="GO" id="GO:0000155">
    <property type="term" value="F:phosphorelay sensor kinase activity"/>
    <property type="evidence" value="ECO:0007669"/>
    <property type="project" value="InterPro"/>
</dbReference>
<dbReference type="Gene3D" id="1.10.287.130">
    <property type="match status" value="1"/>
</dbReference>
<comment type="caution">
    <text evidence="5">The sequence shown here is derived from an EMBL/GenBank/DDBJ whole genome shotgun (WGS) entry which is preliminary data.</text>
</comment>
<feature type="domain" description="Histidine kinase" evidence="4">
    <location>
        <begin position="156"/>
        <end position="363"/>
    </location>
</feature>
<dbReference type="SUPFAM" id="SSF47384">
    <property type="entry name" value="Homodimeric domain of signal transducing histidine kinase"/>
    <property type="match status" value="1"/>
</dbReference>
<accession>A0A502EPU3</accession>
<dbReference type="AlphaFoldDB" id="A0A502EPU3"/>
<sequence length="363" mass="41220">MNITTTEEKLKERVKELACLYEISKTLSRSNHIEKTILKKLILSTKKAWRFNKDAIAEIAIENHYLSTSKITLDTVYQMSVIKIGKRTAGFIKVHYLKSKHTQNDFLRDEQQLLNAIAIEIANYIERSQNLAKELQLKRSAERMDRLSILGEMTAGIAHDLNTPLGNILGFAELIKSNNTNPEIDSDISIVINSVIYSREIVKKLMFFSCEVPQKLETVEIKPIVTFVLSFLKQNFQKKEIKSELIFTNQNLIAKIDAVQITQILFNLLINAIYASPDKSTIRTIVENDSKNIIIKIEDQGSGIPDDYKEKIFEPFFSTKPLTDGSGLGLSVVRGIIRSHNGKIIVKDNRPNGTIFKIKLPIN</sequence>
<gene>
    <name evidence="5" type="ORF">EAH81_16490</name>
</gene>
<evidence type="ECO:0000313" key="6">
    <source>
        <dbReference type="Proteomes" id="UP000319700"/>
    </source>
</evidence>
<dbReference type="InterPro" id="IPR005467">
    <property type="entry name" value="His_kinase_dom"/>
</dbReference>
<proteinExistence type="predicted"/>
<dbReference type="InterPro" id="IPR003661">
    <property type="entry name" value="HisK_dim/P_dom"/>
</dbReference>
<evidence type="ECO:0000259" key="4">
    <source>
        <dbReference type="PROSITE" id="PS50109"/>
    </source>
</evidence>